<sequence>MDNHRARCSVFEYECVARLPSREVVQASTEASCSRGEGVSEAEAMGEEGGERTPTERAVFCVCKRNRSGVRVIGPVRQVLPAIHVRDHCEKRRARVSDSVRVTCESTNRYY</sequence>
<gene>
    <name evidence="1" type="ORF">E2C01_081982</name>
</gene>
<evidence type="ECO:0000313" key="1">
    <source>
        <dbReference type="EMBL" id="MPC87131.1"/>
    </source>
</evidence>
<name>A0A5B7INS5_PORTR</name>
<comment type="caution">
    <text evidence="1">The sequence shown here is derived from an EMBL/GenBank/DDBJ whole genome shotgun (WGS) entry which is preliminary data.</text>
</comment>
<accession>A0A5B7INS5</accession>
<evidence type="ECO:0000313" key="2">
    <source>
        <dbReference type="Proteomes" id="UP000324222"/>
    </source>
</evidence>
<keyword evidence="2" id="KW-1185">Reference proteome</keyword>
<dbReference type="Proteomes" id="UP000324222">
    <property type="component" value="Unassembled WGS sequence"/>
</dbReference>
<proteinExistence type="predicted"/>
<dbReference type="AlphaFoldDB" id="A0A5B7INS5"/>
<reference evidence="1 2" key="1">
    <citation type="submission" date="2019-05" db="EMBL/GenBank/DDBJ databases">
        <title>Another draft genome of Portunus trituberculatus and its Hox gene families provides insights of decapod evolution.</title>
        <authorList>
            <person name="Jeong J.-H."/>
            <person name="Song I."/>
            <person name="Kim S."/>
            <person name="Choi T."/>
            <person name="Kim D."/>
            <person name="Ryu S."/>
            <person name="Kim W."/>
        </authorList>
    </citation>
    <scope>NUCLEOTIDE SEQUENCE [LARGE SCALE GENOMIC DNA]</scope>
    <source>
        <tissue evidence="1">Muscle</tissue>
    </source>
</reference>
<protein>
    <submittedName>
        <fullName evidence="1">Uncharacterized protein</fullName>
    </submittedName>
</protein>
<dbReference type="EMBL" id="VSRR010073577">
    <property type="protein sequence ID" value="MPC87131.1"/>
    <property type="molecule type" value="Genomic_DNA"/>
</dbReference>
<organism evidence="1 2">
    <name type="scientific">Portunus trituberculatus</name>
    <name type="common">Swimming crab</name>
    <name type="synonym">Neptunus trituberculatus</name>
    <dbReference type="NCBI Taxonomy" id="210409"/>
    <lineage>
        <taxon>Eukaryota</taxon>
        <taxon>Metazoa</taxon>
        <taxon>Ecdysozoa</taxon>
        <taxon>Arthropoda</taxon>
        <taxon>Crustacea</taxon>
        <taxon>Multicrustacea</taxon>
        <taxon>Malacostraca</taxon>
        <taxon>Eumalacostraca</taxon>
        <taxon>Eucarida</taxon>
        <taxon>Decapoda</taxon>
        <taxon>Pleocyemata</taxon>
        <taxon>Brachyura</taxon>
        <taxon>Eubrachyura</taxon>
        <taxon>Portunoidea</taxon>
        <taxon>Portunidae</taxon>
        <taxon>Portuninae</taxon>
        <taxon>Portunus</taxon>
    </lineage>
</organism>